<protein>
    <submittedName>
        <fullName evidence="1">Uncharacterized protein</fullName>
    </submittedName>
</protein>
<dbReference type="AlphaFoldDB" id="A0AAN8ZQQ4"/>
<reference evidence="1 2" key="1">
    <citation type="submission" date="2023-11" db="EMBL/GenBank/DDBJ databases">
        <title>Halocaridina rubra genome assembly.</title>
        <authorList>
            <person name="Smith C."/>
        </authorList>
    </citation>
    <scope>NUCLEOTIDE SEQUENCE [LARGE SCALE GENOMIC DNA]</scope>
    <source>
        <strain evidence="1">EP-1</strain>
        <tissue evidence="1">Whole</tissue>
    </source>
</reference>
<comment type="caution">
    <text evidence="1">The sequence shown here is derived from an EMBL/GenBank/DDBJ whole genome shotgun (WGS) entry which is preliminary data.</text>
</comment>
<keyword evidence="2" id="KW-1185">Reference proteome</keyword>
<proteinExistence type="predicted"/>
<name>A0AAN8ZQQ4_HALRR</name>
<evidence type="ECO:0000313" key="2">
    <source>
        <dbReference type="Proteomes" id="UP001381693"/>
    </source>
</evidence>
<gene>
    <name evidence="1" type="ORF">SK128_022559</name>
</gene>
<feature type="non-terminal residue" evidence="1">
    <location>
        <position position="100"/>
    </location>
</feature>
<dbReference type="Proteomes" id="UP001381693">
    <property type="component" value="Unassembled WGS sequence"/>
</dbReference>
<organism evidence="1 2">
    <name type="scientific">Halocaridina rubra</name>
    <name type="common">Hawaiian red shrimp</name>
    <dbReference type="NCBI Taxonomy" id="373956"/>
    <lineage>
        <taxon>Eukaryota</taxon>
        <taxon>Metazoa</taxon>
        <taxon>Ecdysozoa</taxon>
        <taxon>Arthropoda</taxon>
        <taxon>Crustacea</taxon>
        <taxon>Multicrustacea</taxon>
        <taxon>Malacostraca</taxon>
        <taxon>Eumalacostraca</taxon>
        <taxon>Eucarida</taxon>
        <taxon>Decapoda</taxon>
        <taxon>Pleocyemata</taxon>
        <taxon>Caridea</taxon>
        <taxon>Atyoidea</taxon>
        <taxon>Atyidae</taxon>
        <taxon>Halocaridina</taxon>
    </lineage>
</organism>
<evidence type="ECO:0000313" key="1">
    <source>
        <dbReference type="EMBL" id="KAK7060666.1"/>
    </source>
</evidence>
<accession>A0AAN8ZQQ4</accession>
<dbReference type="EMBL" id="JAXCGZ010021049">
    <property type="protein sequence ID" value="KAK7060666.1"/>
    <property type="molecule type" value="Genomic_DNA"/>
</dbReference>
<sequence length="100" mass="11723">MWILVEDLIVDEDGEEMRTPGVESDGVHLCFLMTGKMARGKNKRKKIREKFCEEPWGVLSEIRSRNCRCKVEFLISIANFLEAKEPWGVDHRRVLQVKPY</sequence>